<keyword evidence="4" id="KW-0690">Ribosome biogenesis</keyword>
<dbReference type="GO" id="GO:0003676">
    <property type="term" value="F:nucleic acid binding"/>
    <property type="evidence" value="ECO:0007669"/>
    <property type="project" value="InterPro"/>
</dbReference>
<keyword evidence="7" id="KW-0862">Zinc</keyword>
<dbReference type="PROSITE" id="PS00028">
    <property type="entry name" value="ZINC_FINGER_C2H2_1"/>
    <property type="match status" value="1"/>
</dbReference>
<dbReference type="FunFam" id="3.30.160.60:FF:002771">
    <property type="entry name" value="Zinc finger protein 593"/>
    <property type="match status" value="1"/>
</dbReference>
<evidence type="ECO:0000256" key="6">
    <source>
        <dbReference type="ARBA" id="ARBA00022771"/>
    </source>
</evidence>
<comment type="subcellular location">
    <subcellularLocation>
        <location evidence="2">Cytoplasm</location>
    </subcellularLocation>
    <subcellularLocation>
        <location evidence="1">Nucleus</location>
    </subcellularLocation>
</comment>
<dbReference type="InterPro" id="IPR013087">
    <property type="entry name" value="Znf_C2H2_type"/>
</dbReference>
<evidence type="ECO:0000256" key="5">
    <source>
        <dbReference type="ARBA" id="ARBA00022723"/>
    </source>
</evidence>
<dbReference type="Gene3D" id="3.30.160.60">
    <property type="entry name" value="Classic Zinc Finger"/>
    <property type="match status" value="1"/>
</dbReference>
<evidence type="ECO:0000256" key="1">
    <source>
        <dbReference type="ARBA" id="ARBA00004123"/>
    </source>
</evidence>
<feature type="domain" description="C2H2-type" evidence="11">
    <location>
        <begin position="66"/>
        <end position="88"/>
    </location>
</feature>
<dbReference type="PANTHER" id="PTHR46095">
    <property type="entry name" value="ZINC FINGER PROTEIN 593"/>
    <property type="match status" value="1"/>
</dbReference>
<feature type="chain" id="PRO_5001536407" description="C2H2-type domain-containing protein" evidence="10">
    <location>
        <begin position="17"/>
        <end position="114"/>
    </location>
</feature>
<keyword evidence="8" id="KW-0539">Nucleus</keyword>
<dbReference type="GO" id="GO:0008270">
    <property type="term" value="F:zinc ion binding"/>
    <property type="evidence" value="ECO:0007669"/>
    <property type="project" value="UniProtKB-KW"/>
</dbReference>
<keyword evidence="6" id="KW-0863">Zinc-finger</keyword>
<keyword evidence="10" id="KW-0732">Signal</keyword>
<evidence type="ECO:0000313" key="13">
    <source>
        <dbReference type="Proteomes" id="UP000030708"/>
    </source>
</evidence>
<protein>
    <recommendedName>
        <fullName evidence="11">C2H2-type domain-containing protein</fullName>
    </recommendedName>
</protein>
<organism evidence="12 13">
    <name type="scientific">Plasmodium falciparum Tanzania</name>
    <name type="common">2000708</name>
    <dbReference type="NCBI Taxonomy" id="1036725"/>
    <lineage>
        <taxon>Eukaryota</taxon>
        <taxon>Sar</taxon>
        <taxon>Alveolata</taxon>
        <taxon>Apicomplexa</taxon>
        <taxon>Aconoidasida</taxon>
        <taxon>Haemosporida</taxon>
        <taxon>Plasmodiidae</taxon>
        <taxon>Plasmodium</taxon>
        <taxon>Plasmodium (Laverania)</taxon>
    </lineage>
</organism>
<evidence type="ECO:0000256" key="10">
    <source>
        <dbReference type="SAM" id="SignalP"/>
    </source>
</evidence>
<evidence type="ECO:0000256" key="9">
    <source>
        <dbReference type="ARBA" id="ARBA00038064"/>
    </source>
</evidence>
<reference evidence="12 13" key="2">
    <citation type="submission" date="2013-02" db="EMBL/GenBank/DDBJ databases">
        <title>The Genome Sequence of Plasmodium falciparum Tanzania (2000708).</title>
        <authorList>
            <consortium name="The Broad Institute Genome Sequencing Platform"/>
            <consortium name="The Broad Institute Genome Sequencing Center for Infectious Disease"/>
            <person name="Neafsey D."/>
            <person name="Cheeseman I."/>
            <person name="Volkman S."/>
            <person name="Adams J."/>
            <person name="Walker B."/>
            <person name="Young S.K."/>
            <person name="Zeng Q."/>
            <person name="Gargeya S."/>
            <person name="Fitzgerald M."/>
            <person name="Haas B."/>
            <person name="Abouelleil A."/>
            <person name="Alvarado L."/>
            <person name="Arachchi H.M."/>
            <person name="Berlin A.M."/>
            <person name="Chapman S.B."/>
            <person name="Dewar J."/>
            <person name="Goldberg J."/>
            <person name="Griggs A."/>
            <person name="Gujja S."/>
            <person name="Hansen M."/>
            <person name="Howarth C."/>
            <person name="Imamovic A."/>
            <person name="Larimer J."/>
            <person name="McCowan C."/>
            <person name="Murphy C."/>
            <person name="Neiman D."/>
            <person name="Pearson M."/>
            <person name="Priest M."/>
            <person name="Roberts A."/>
            <person name="Saif S."/>
            <person name="Shea T."/>
            <person name="Sisk P."/>
            <person name="Sykes S."/>
            <person name="Wortman J."/>
            <person name="Nusbaum C."/>
            <person name="Birren B."/>
        </authorList>
    </citation>
    <scope>NUCLEOTIDE SEQUENCE [LARGE SCALE GENOMIC DNA]</scope>
    <source>
        <strain evidence="13">Tanzania (2000708)</strain>
    </source>
</reference>
<accession>A0A024VYY1</accession>
<dbReference type="GO" id="GO:0005634">
    <property type="term" value="C:nucleus"/>
    <property type="evidence" value="ECO:0007669"/>
    <property type="project" value="UniProtKB-SubCell"/>
</dbReference>
<dbReference type="Proteomes" id="UP000030708">
    <property type="component" value="Unassembled WGS sequence"/>
</dbReference>
<feature type="signal peptide" evidence="10">
    <location>
        <begin position="1"/>
        <end position="16"/>
    </location>
</feature>
<dbReference type="SUPFAM" id="SSF57667">
    <property type="entry name" value="beta-beta-alpha zinc fingers"/>
    <property type="match status" value="1"/>
</dbReference>
<dbReference type="GO" id="GO:0042254">
    <property type="term" value="P:ribosome biogenesis"/>
    <property type="evidence" value="ECO:0007669"/>
    <property type="project" value="UniProtKB-KW"/>
</dbReference>
<dbReference type="GO" id="GO:0005737">
    <property type="term" value="C:cytoplasm"/>
    <property type="evidence" value="ECO:0007669"/>
    <property type="project" value="UniProtKB-SubCell"/>
</dbReference>
<reference evidence="12 13" key="1">
    <citation type="submission" date="2013-02" db="EMBL/GenBank/DDBJ databases">
        <title>The Genome Annotation of Plasmodium falciparum Tanzania (2000708).</title>
        <authorList>
            <consortium name="The Broad Institute Genome Sequencing Platform"/>
            <consortium name="The Broad Institute Genome Sequencing Center for Infectious Disease"/>
            <person name="Neafsey D."/>
            <person name="Hoffman S."/>
            <person name="Volkman S."/>
            <person name="Rosenthal P."/>
            <person name="Walker B."/>
            <person name="Young S.K."/>
            <person name="Zeng Q."/>
            <person name="Gargeya S."/>
            <person name="Fitzgerald M."/>
            <person name="Haas B."/>
            <person name="Abouelleil A."/>
            <person name="Allen A.W."/>
            <person name="Alvarado L."/>
            <person name="Arachchi H.M."/>
            <person name="Berlin A.M."/>
            <person name="Chapman S.B."/>
            <person name="Gainer-Dewar J."/>
            <person name="Goldberg J."/>
            <person name="Griggs A."/>
            <person name="Gujja S."/>
            <person name="Hansen M."/>
            <person name="Howarth C."/>
            <person name="Imamovic A."/>
            <person name="Ireland A."/>
            <person name="Larimer J."/>
            <person name="McCowan C."/>
            <person name="Murphy C."/>
            <person name="Pearson M."/>
            <person name="Poon T.W."/>
            <person name="Priest M."/>
            <person name="Roberts A."/>
            <person name="Saif S."/>
            <person name="Shea T."/>
            <person name="Sisk P."/>
            <person name="Sykes S."/>
            <person name="Wortman J."/>
            <person name="Nusbaum C."/>
            <person name="Birren B."/>
        </authorList>
    </citation>
    <scope>NUCLEOTIDE SEQUENCE [LARGE SCALE GENOMIC DNA]</scope>
    <source>
        <strain evidence="13">Tanzania (2000708)</strain>
    </source>
</reference>
<dbReference type="InterPro" id="IPR051879">
    <property type="entry name" value="C2H2-ZF_Maturation_Protein"/>
</dbReference>
<dbReference type="eggNOG" id="KOG3408">
    <property type="taxonomic scope" value="Eukaryota"/>
</dbReference>
<evidence type="ECO:0000256" key="3">
    <source>
        <dbReference type="ARBA" id="ARBA00022490"/>
    </source>
</evidence>
<dbReference type="AlphaFoldDB" id="A0A024VYY1"/>
<proteinExistence type="inferred from homology"/>
<dbReference type="EMBL" id="KI926563">
    <property type="protein sequence ID" value="ETW33662.1"/>
    <property type="molecule type" value="Genomic_DNA"/>
</dbReference>
<comment type="similarity">
    <text evidence="9">Belongs to the ZNF593/BUD20 C2H2-type zinc-finger protein family.</text>
</comment>
<keyword evidence="3" id="KW-0963">Cytoplasm</keyword>
<dbReference type="Pfam" id="PF12171">
    <property type="entry name" value="zf-C2H2_jaz"/>
    <property type="match status" value="1"/>
</dbReference>
<name>A0A024VYY1_PLAFA</name>
<gene>
    <name evidence="12" type="ORF">PFTANZ_05629</name>
</gene>
<evidence type="ECO:0000259" key="11">
    <source>
        <dbReference type="PROSITE" id="PS00028"/>
    </source>
</evidence>
<dbReference type="InterPro" id="IPR036236">
    <property type="entry name" value="Znf_C2H2_sf"/>
</dbReference>
<evidence type="ECO:0000256" key="8">
    <source>
        <dbReference type="ARBA" id="ARBA00023242"/>
    </source>
</evidence>
<dbReference type="InterPro" id="IPR022755">
    <property type="entry name" value="Znf_C2H2_jaz"/>
</dbReference>
<evidence type="ECO:0000256" key="2">
    <source>
        <dbReference type="ARBA" id="ARBA00004496"/>
    </source>
</evidence>
<dbReference type="SMART" id="SM00451">
    <property type="entry name" value="ZnF_U1"/>
    <property type="match status" value="1"/>
</dbReference>
<sequence>MCVFLYFIFLVALSTRKKKNPRNTIKSKILKTRKRKRDYDQVYNDYFNEPELPLDENKKGCGQFKCFACDIYFINNDAKIQHEKSKKHKRRVKQLNQEKAHTYKDALRAAEITF</sequence>
<evidence type="ECO:0000256" key="7">
    <source>
        <dbReference type="ARBA" id="ARBA00022833"/>
    </source>
</evidence>
<evidence type="ECO:0000256" key="4">
    <source>
        <dbReference type="ARBA" id="ARBA00022517"/>
    </source>
</evidence>
<evidence type="ECO:0000313" key="12">
    <source>
        <dbReference type="EMBL" id="ETW33662.1"/>
    </source>
</evidence>
<dbReference type="PANTHER" id="PTHR46095:SF1">
    <property type="entry name" value="ZINC FINGER PROTEIN 593"/>
    <property type="match status" value="1"/>
</dbReference>
<keyword evidence="5" id="KW-0479">Metal-binding</keyword>
<dbReference type="InterPro" id="IPR003604">
    <property type="entry name" value="Matrin/U1-like-C_Znf_C2H2"/>
</dbReference>